<proteinExistence type="predicted"/>
<keyword evidence="1" id="KW-0812">Transmembrane</keyword>
<dbReference type="Proteomes" id="UP000577362">
    <property type="component" value="Unassembled WGS sequence"/>
</dbReference>
<comment type="caution">
    <text evidence="2">The sequence shown here is derived from an EMBL/GenBank/DDBJ whole genome shotgun (WGS) entry which is preliminary data.</text>
</comment>
<organism evidence="2 3">
    <name type="scientific">Chelatococcus caeni</name>
    <dbReference type="NCBI Taxonomy" id="1348468"/>
    <lineage>
        <taxon>Bacteria</taxon>
        <taxon>Pseudomonadati</taxon>
        <taxon>Pseudomonadota</taxon>
        <taxon>Alphaproteobacteria</taxon>
        <taxon>Hyphomicrobiales</taxon>
        <taxon>Chelatococcaceae</taxon>
        <taxon>Chelatococcus</taxon>
    </lineage>
</organism>
<accession>A0A840BT19</accession>
<dbReference type="AlphaFoldDB" id="A0A840BT19"/>
<keyword evidence="1" id="KW-1133">Transmembrane helix</keyword>
<gene>
    <name evidence="2" type="ORF">GGR16_001146</name>
</gene>
<protein>
    <submittedName>
        <fullName evidence="2">Uncharacterized protein</fullName>
    </submittedName>
</protein>
<evidence type="ECO:0000313" key="3">
    <source>
        <dbReference type="Proteomes" id="UP000577362"/>
    </source>
</evidence>
<keyword evidence="1" id="KW-0472">Membrane</keyword>
<reference evidence="2 3" key="1">
    <citation type="submission" date="2020-08" db="EMBL/GenBank/DDBJ databases">
        <title>Genomic Encyclopedia of Type Strains, Phase IV (KMG-IV): sequencing the most valuable type-strain genomes for metagenomic binning, comparative biology and taxonomic classification.</title>
        <authorList>
            <person name="Goeker M."/>
        </authorList>
    </citation>
    <scope>NUCLEOTIDE SEQUENCE [LARGE SCALE GENOMIC DNA]</scope>
    <source>
        <strain evidence="2 3">DSM 103737</strain>
    </source>
</reference>
<name>A0A840BT19_9HYPH</name>
<evidence type="ECO:0000256" key="1">
    <source>
        <dbReference type="SAM" id="Phobius"/>
    </source>
</evidence>
<dbReference type="EMBL" id="JACIEN010000001">
    <property type="protein sequence ID" value="MBB4016140.1"/>
    <property type="molecule type" value="Genomic_DNA"/>
</dbReference>
<keyword evidence="3" id="KW-1185">Reference proteome</keyword>
<feature type="transmembrane region" description="Helical" evidence="1">
    <location>
        <begin position="12"/>
        <end position="31"/>
    </location>
</feature>
<evidence type="ECO:0000313" key="2">
    <source>
        <dbReference type="EMBL" id="MBB4016140.1"/>
    </source>
</evidence>
<sequence>MFKTVVTSLVEIASLGVFVTMIGVWATVASAPPV</sequence>